<feature type="non-terminal residue" evidence="9">
    <location>
        <position position="264"/>
    </location>
</feature>
<dbReference type="InterPro" id="IPR005467">
    <property type="entry name" value="His_kinase_dom"/>
</dbReference>
<comment type="catalytic activity">
    <reaction evidence="1">
        <text>ATP + protein L-histidine = ADP + protein N-phospho-L-histidine.</text>
        <dbReference type="EC" id="2.7.13.3"/>
    </reaction>
</comment>
<keyword evidence="6" id="KW-0418">Kinase</keyword>
<proteinExistence type="predicted"/>
<dbReference type="EC" id="2.7.13.3" evidence="2"/>
<dbReference type="InterPro" id="IPR003594">
    <property type="entry name" value="HATPase_dom"/>
</dbReference>
<feature type="non-terminal residue" evidence="9">
    <location>
        <position position="1"/>
    </location>
</feature>
<dbReference type="InterPro" id="IPR051315">
    <property type="entry name" value="Bact_Chemotaxis_CheA"/>
</dbReference>
<dbReference type="InterPro" id="IPR004358">
    <property type="entry name" value="Sig_transdc_His_kin-like_C"/>
</dbReference>
<dbReference type="AlphaFoldDB" id="A0A3C1KRX0"/>
<dbReference type="InterPro" id="IPR036890">
    <property type="entry name" value="HATPase_C_sf"/>
</dbReference>
<dbReference type="PROSITE" id="PS50109">
    <property type="entry name" value="HIS_KIN"/>
    <property type="match status" value="1"/>
</dbReference>
<dbReference type="PANTHER" id="PTHR43395:SF8">
    <property type="entry name" value="HISTIDINE KINASE"/>
    <property type="match status" value="1"/>
</dbReference>
<comment type="caution">
    <text evidence="9">The sequence shown here is derived from an EMBL/GenBank/DDBJ whole genome shotgun (WGS) entry which is preliminary data.</text>
</comment>
<dbReference type="Proteomes" id="UP000259273">
    <property type="component" value="Unassembled WGS sequence"/>
</dbReference>
<keyword evidence="4" id="KW-0597">Phosphoprotein</keyword>
<evidence type="ECO:0000259" key="8">
    <source>
        <dbReference type="PROSITE" id="PS50109"/>
    </source>
</evidence>
<keyword evidence="5" id="KW-0808">Transferase</keyword>
<organism evidence="9 10">
    <name type="scientific">Haliea salexigens</name>
    <dbReference type="NCBI Taxonomy" id="287487"/>
    <lineage>
        <taxon>Bacteria</taxon>
        <taxon>Pseudomonadati</taxon>
        <taxon>Pseudomonadota</taxon>
        <taxon>Gammaproteobacteria</taxon>
        <taxon>Cellvibrionales</taxon>
        <taxon>Halieaceae</taxon>
        <taxon>Haliea</taxon>
    </lineage>
</organism>
<protein>
    <recommendedName>
        <fullName evidence="3">Chemotaxis protein CheA</fullName>
        <ecNumber evidence="2">2.7.13.3</ecNumber>
    </recommendedName>
</protein>
<dbReference type="GO" id="GO:0004673">
    <property type="term" value="F:protein histidine kinase activity"/>
    <property type="evidence" value="ECO:0007669"/>
    <property type="project" value="UniProtKB-EC"/>
</dbReference>
<feature type="domain" description="Histidine kinase" evidence="8">
    <location>
        <begin position="66"/>
        <end position="202"/>
    </location>
</feature>
<dbReference type="Gene3D" id="3.30.565.10">
    <property type="entry name" value="Histidine kinase-like ATPase, C-terminal domain"/>
    <property type="match status" value="1"/>
</dbReference>
<dbReference type="Pfam" id="PF02518">
    <property type="entry name" value="HATPase_c"/>
    <property type="match status" value="1"/>
</dbReference>
<evidence type="ECO:0000313" key="10">
    <source>
        <dbReference type="Proteomes" id="UP000259273"/>
    </source>
</evidence>
<dbReference type="EMBL" id="DMND01000229">
    <property type="protein sequence ID" value="HAN29425.1"/>
    <property type="molecule type" value="Genomic_DNA"/>
</dbReference>
<evidence type="ECO:0000256" key="2">
    <source>
        <dbReference type="ARBA" id="ARBA00012438"/>
    </source>
</evidence>
<dbReference type="PRINTS" id="PR00344">
    <property type="entry name" value="BCTRLSENSOR"/>
</dbReference>
<sequence>QQAGMVASLGSSIRAARVVPVSRLMPGLRRIVRTVSAELGKAVNFRVISEAGKLDRDSHACCQIILEHMVRNALDHGIEPPAERISAGKSDTGVISIDVRKQGTDYVVSLSDDGRGIDPQRMREQARKKGLDVDVDSLSDREAQRLVFHRGFSTADKISEISGRGVGMDIVMGELQRIGGDIEIESNLGRGTTFRIRMPSNISVNGALLVTVADTAYAIPFDGLIGVEHVPVDEFLQAVQEQTDLPLLGRRCEPAYLAGLCSGV</sequence>
<reference evidence="9 10" key="1">
    <citation type="journal article" date="2018" name="Nat. Biotechnol.">
        <title>A standardized bacterial taxonomy based on genome phylogeny substantially revises the tree of life.</title>
        <authorList>
            <person name="Parks D.H."/>
            <person name="Chuvochina M."/>
            <person name="Waite D.W."/>
            <person name="Rinke C."/>
            <person name="Skarshewski A."/>
            <person name="Chaumeil P.A."/>
            <person name="Hugenholtz P."/>
        </authorList>
    </citation>
    <scope>NUCLEOTIDE SEQUENCE [LARGE SCALE GENOMIC DNA]</scope>
    <source>
        <strain evidence="9">UBA9158</strain>
    </source>
</reference>
<evidence type="ECO:0000313" key="9">
    <source>
        <dbReference type="EMBL" id="HAN29425.1"/>
    </source>
</evidence>
<evidence type="ECO:0000256" key="3">
    <source>
        <dbReference type="ARBA" id="ARBA00021495"/>
    </source>
</evidence>
<evidence type="ECO:0000256" key="5">
    <source>
        <dbReference type="ARBA" id="ARBA00022679"/>
    </source>
</evidence>
<evidence type="ECO:0000256" key="6">
    <source>
        <dbReference type="ARBA" id="ARBA00022777"/>
    </source>
</evidence>
<evidence type="ECO:0000256" key="4">
    <source>
        <dbReference type="ARBA" id="ARBA00022553"/>
    </source>
</evidence>
<dbReference type="SMART" id="SM00387">
    <property type="entry name" value="HATPase_c"/>
    <property type="match status" value="1"/>
</dbReference>
<dbReference type="PANTHER" id="PTHR43395">
    <property type="entry name" value="SENSOR HISTIDINE KINASE CHEA"/>
    <property type="match status" value="1"/>
</dbReference>
<accession>A0A3C1KRX0</accession>
<gene>
    <name evidence="9" type="ORF">DCP75_17210</name>
</gene>
<evidence type="ECO:0000256" key="1">
    <source>
        <dbReference type="ARBA" id="ARBA00000085"/>
    </source>
</evidence>
<dbReference type="FunFam" id="3.30.565.10:FF:000016">
    <property type="entry name" value="Chemotaxis protein CheA, putative"/>
    <property type="match status" value="1"/>
</dbReference>
<comment type="function">
    <text evidence="7">Involved in the transmission of sensory signals from the chemoreceptors to the flagellar motors. CheA is autophosphorylated; it can transfer its phosphate group to either CheB or CheY.</text>
</comment>
<evidence type="ECO:0000256" key="7">
    <source>
        <dbReference type="ARBA" id="ARBA00035100"/>
    </source>
</evidence>
<name>A0A3C1KRX0_9GAMM</name>
<dbReference type="SUPFAM" id="SSF55874">
    <property type="entry name" value="ATPase domain of HSP90 chaperone/DNA topoisomerase II/histidine kinase"/>
    <property type="match status" value="1"/>
</dbReference>